<feature type="transmembrane region" description="Helical" evidence="6">
    <location>
        <begin position="60"/>
        <end position="82"/>
    </location>
</feature>
<evidence type="ECO:0000256" key="1">
    <source>
        <dbReference type="ARBA" id="ARBA00004651"/>
    </source>
</evidence>
<keyword evidence="5 6" id="KW-0472">Membrane</keyword>
<feature type="transmembrane region" description="Helical" evidence="6">
    <location>
        <begin position="118"/>
        <end position="135"/>
    </location>
</feature>
<protein>
    <submittedName>
        <fullName evidence="8">EamA family transporter</fullName>
    </submittedName>
</protein>
<name>A0ABU6JKW1_9GAMM</name>
<evidence type="ECO:0000259" key="7">
    <source>
        <dbReference type="Pfam" id="PF00892"/>
    </source>
</evidence>
<feature type="domain" description="EamA" evidence="7">
    <location>
        <begin position="6"/>
        <end position="127"/>
    </location>
</feature>
<evidence type="ECO:0000256" key="2">
    <source>
        <dbReference type="ARBA" id="ARBA00022475"/>
    </source>
</evidence>
<dbReference type="Gene3D" id="1.10.3730.20">
    <property type="match status" value="1"/>
</dbReference>
<accession>A0ABU6JKW1</accession>
<sequence length="293" mass="31609">MPLKHLLLIIFIVASWGFNAVAIKIGVSEIPPLFLTLLRFIVVAALVAPFTRIRRSDLPVLCRLAFTFGFMHFSLLFIGITYADAGTAAIIVQLGTPFAMILAAICHQEKLGVMQTGGILLSLAGMGVLCGSPTLGNWLGGVLLLVSAMGWAITNITVRRVSSIHPVTMAGWTSLLAIPMVAITSWLFESHQAAAIAHASWRGWFAVLYSAIVCSIVSYSLWYGLLRQYPVNQIIPWSLLSPVFALLMGVTVLGDSLNPWKVSGAAIIVGGTFIALYSKHPPATARRLNKPRA</sequence>
<feature type="transmembrane region" description="Helical" evidence="6">
    <location>
        <begin position="141"/>
        <end position="158"/>
    </location>
</feature>
<dbReference type="PANTHER" id="PTHR32322:SF9">
    <property type="entry name" value="AMINO-ACID METABOLITE EFFLUX PUMP-RELATED"/>
    <property type="match status" value="1"/>
</dbReference>
<dbReference type="InterPro" id="IPR050638">
    <property type="entry name" value="AA-Vitamin_Transporters"/>
</dbReference>
<feature type="domain" description="EamA" evidence="7">
    <location>
        <begin position="139"/>
        <end position="276"/>
    </location>
</feature>
<dbReference type="PANTHER" id="PTHR32322">
    <property type="entry name" value="INNER MEMBRANE TRANSPORTER"/>
    <property type="match status" value="1"/>
</dbReference>
<keyword evidence="4 6" id="KW-1133">Transmembrane helix</keyword>
<evidence type="ECO:0000256" key="4">
    <source>
        <dbReference type="ARBA" id="ARBA00022989"/>
    </source>
</evidence>
<keyword evidence="3 6" id="KW-0812">Transmembrane</keyword>
<evidence type="ECO:0000256" key="3">
    <source>
        <dbReference type="ARBA" id="ARBA00022692"/>
    </source>
</evidence>
<gene>
    <name evidence="8" type="ORF">VSX58_01615</name>
</gene>
<dbReference type="EMBL" id="JAYWTM010000001">
    <property type="protein sequence ID" value="MEC5341310.1"/>
    <property type="molecule type" value="Genomic_DNA"/>
</dbReference>
<comment type="caution">
    <text evidence="8">The sequence shown here is derived from an EMBL/GenBank/DDBJ whole genome shotgun (WGS) entry which is preliminary data.</text>
</comment>
<feature type="transmembrane region" description="Helical" evidence="6">
    <location>
        <begin position="88"/>
        <end position="106"/>
    </location>
</feature>
<dbReference type="SUPFAM" id="SSF103481">
    <property type="entry name" value="Multidrug resistance efflux transporter EmrE"/>
    <property type="match status" value="2"/>
</dbReference>
<keyword evidence="9" id="KW-1185">Reference proteome</keyword>
<organism evidence="8 9">
    <name type="scientific">Brenneria populi</name>
    <dbReference type="NCBI Taxonomy" id="1505588"/>
    <lineage>
        <taxon>Bacteria</taxon>
        <taxon>Pseudomonadati</taxon>
        <taxon>Pseudomonadota</taxon>
        <taxon>Gammaproteobacteria</taxon>
        <taxon>Enterobacterales</taxon>
        <taxon>Pectobacteriaceae</taxon>
        <taxon>Brenneria</taxon>
    </lineage>
</organism>
<evidence type="ECO:0000313" key="8">
    <source>
        <dbReference type="EMBL" id="MEC5341310.1"/>
    </source>
</evidence>
<evidence type="ECO:0000313" key="9">
    <source>
        <dbReference type="Proteomes" id="UP001309705"/>
    </source>
</evidence>
<dbReference type="InterPro" id="IPR000620">
    <property type="entry name" value="EamA_dom"/>
</dbReference>
<comment type="subcellular location">
    <subcellularLocation>
        <location evidence="1">Cell membrane</location>
        <topology evidence="1">Multi-pass membrane protein</topology>
    </subcellularLocation>
</comment>
<dbReference type="Proteomes" id="UP001309705">
    <property type="component" value="Unassembled WGS sequence"/>
</dbReference>
<feature type="transmembrane region" description="Helical" evidence="6">
    <location>
        <begin position="203"/>
        <end position="222"/>
    </location>
</feature>
<reference evidence="8 9" key="1">
    <citation type="journal article" date="2017" name="Int. J. Syst. Evol. Microbiol.">
        <title>Brenneria populi subsp. brevivirga subsp. nov. isolated from symptomatic bark of Populus x euramericana canker, and description of Brenneria populi subsp. populi subsp. nov.</title>
        <authorList>
            <person name="Zheng M.H."/>
            <person name="Piao C.G."/>
            <person name="Xue H."/>
            <person name="Guo M.W."/>
            <person name="Li Y."/>
        </authorList>
    </citation>
    <scope>NUCLEOTIDE SEQUENCE [LARGE SCALE GENOMIC DNA]</scope>
    <source>
        <strain evidence="8 9">D9-5</strain>
    </source>
</reference>
<feature type="transmembrane region" description="Helical" evidence="6">
    <location>
        <begin position="260"/>
        <end position="278"/>
    </location>
</feature>
<dbReference type="Pfam" id="PF00892">
    <property type="entry name" value="EamA"/>
    <property type="match status" value="2"/>
</dbReference>
<dbReference type="RefSeq" id="WP_327616510.1">
    <property type="nucleotide sequence ID" value="NZ_JAYWTM010000001.1"/>
</dbReference>
<feature type="transmembrane region" description="Helical" evidence="6">
    <location>
        <begin position="234"/>
        <end position="254"/>
    </location>
</feature>
<proteinExistence type="predicted"/>
<keyword evidence="2" id="KW-1003">Cell membrane</keyword>
<evidence type="ECO:0000256" key="6">
    <source>
        <dbReference type="SAM" id="Phobius"/>
    </source>
</evidence>
<dbReference type="InterPro" id="IPR037185">
    <property type="entry name" value="EmrE-like"/>
</dbReference>
<evidence type="ECO:0000256" key="5">
    <source>
        <dbReference type="ARBA" id="ARBA00023136"/>
    </source>
</evidence>
<feature type="transmembrane region" description="Helical" evidence="6">
    <location>
        <begin position="32"/>
        <end position="48"/>
    </location>
</feature>
<feature type="transmembrane region" description="Helical" evidence="6">
    <location>
        <begin position="170"/>
        <end position="188"/>
    </location>
</feature>